<organism evidence="3">
    <name type="scientific">Anisakis simplex</name>
    <name type="common">Herring worm</name>
    <dbReference type="NCBI Taxonomy" id="6269"/>
    <lineage>
        <taxon>Eukaryota</taxon>
        <taxon>Metazoa</taxon>
        <taxon>Ecdysozoa</taxon>
        <taxon>Nematoda</taxon>
        <taxon>Chromadorea</taxon>
        <taxon>Rhabditida</taxon>
        <taxon>Spirurina</taxon>
        <taxon>Ascaridomorpha</taxon>
        <taxon>Ascaridoidea</taxon>
        <taxon>Anisakidae</taxon>
        <taxon>Anisakis</taxon>
        <taxon>Anisakis simplex complex</taxon>
    </lineage>
</organism>
<accession>A0A0M3KIA9</accession>
<sequence length="75" mass="8533">FQNQARFSIDEAQEVLSWIEQVTNVQFPTDPLTLQSAQDVAEALKDGVQLCELMNDPNALPYNRNPKMPFHKVCV</sequence>
<dbReference type="EMBL" id="UYRR01038712">
    <property type="protein sequence ID" value="VDK74318.1"/>
    <property type="molecule type" value="Genomic_DNA"/>
</dbReference>
<evidence type="ECO:0000313" key="1">
    <source>
        <dbReference type="EMBL" id="VDK74318.1"/>
    </source>
</evidence>
<reference evidence="3" key="1">
    <citation type="submission" date="2017-02" db="UniProtKB">
        <authorList>
            <consortium name="WormBaseParasite"/>
        </authorList>
    </citation>
    <scope>IDENTIFICATION</scope>
</reference>
<gene>
    <name evidence="1" type="ORF">ASIM_LOCUS20107</name>
</gene>
<dbReference type="Proteomes" id="UP000267096">
    <property type="component" value="Unassembled WGS sequence"/>
</dbReference>
<reference evidence="1 2" key="2">
    <citation type="submission" date="2018-11" db="EMBL/GenBank/DDBJ databases">
        <authorList>
            <consortium name="Pathogen Informatics"/>
        </authorList>
    </citation>
    <scope>NUCLEOTIDE SEQUENCE [LARGE SCALE GENOMIC DNA]</scope>
</reference>
<dbReference type="OrthoDB" id="21595at2759"/>
<dbReference type="AlphaFoldDB" id="A0A0M3KIA9"/>
<dbReference type="SUPFAM" id="SSF47576">
    <property type="entry name" value="Calponin-homology domain, CH-domain"/>
    <property type="match status" value="1"/>
</dbReference>
<keyword evidence="2" id="KW-1185">Reference proteome</keyword>
<proteinExistence type="predicted"/>
<dbReference type="Gene3D" id="1.10.418.10">
    <property type="entry name" value="Calponin-like domain"/>
    <property type="match status" value="1"/>
</dbReference>
<dbReference type="WBParaSite" id="ASIM_0002072801-mRNA-1">
    <property type="protein sequence ID" value="ASIM_0002072801-mRNA-1"/>
    <property type="gene ID" value="ASIM_0002072801"/>
</dbReference>
<evidence type="ECO:0000313" key="2">
    <source>
        <dbReference type="Proteomes" id="UP000267096"/>
    </source>
</evidence>
<dbReference type="InterPro" id="IPR036872">
    <property type="entry name" value="CH_dom_sf"/>
</dbReference>
<name>A0A0M3KIA9_ANISI</name>
<protein>
    <submittedName>
        <fullName evidence="3">Calponin-homology (CH) domain-containing protein</fullName>
    </submittedName>
</protein>
<evidence type="ECO:0000313" key="3">
    <source>
        <dbReference type="WBParaSite" id="ASIM_0002072801-mRNA-1"/>
    </source>
</evidence>